<keyword evidence="1" id="KW-1133">Transmembrane helix</keyword>
<comment type="caution">
    <text evidence="2">The sequence shown here is derived from an EMBL/GenBank/DDBJ whole genome shotgun (WGS) entry which is preliminary data.</text>
</comment>
<proteinExistence type="predicted"/>
<organism evidence="2 3">
    <name type="scientific">Candidatus Limivivens merdigallinarum</name>
    <dbReference type="NCBI Taxonomy" id="2840859"/>
    <lineage>
        <taxon>Bacteria</taxon>
        <taxon>Bacillati</taxon>
        <taxon>Bacillota</taxon>
        <taxon>Clostridia</taxon>
        <taxon>Lachnospirales</taxon>
        <taxon>Lachnospiraceae</taxon>
        <taxon>Lachnospiraceae incertae sedis</taxon>
        <taxon>Candidatus Limivivens</taxon>
    </lineage>
</organism>
<reference evidence="2" key="2">
    <citation type="journal article" date="2021" name="PeerJ">
        <title>Extensive microbial diversity within the chicken gut microbiome revealed by metagenomics and culture.</title>
        <authorList>
            <person name="Gilroy R."/>
            <person name="Ravi A."/>
            <person name="Getino M."/>
            <person name="Pursley I."/>
            <person name="Horton D.L."/>
            <person name="Alikhan N.F."/>
            <person name="Baker D."/>
            <person name="Gharbi K."/>
            <person name="Hall N."/>
            <person name="Watson M."/>
            <person name="Adriaenssens E.M."/>
            <person name="Foster-Nyarko E."/>
            <person name="Jarju S."/>
            <person name="Secka A."/>
            <person name="Antonio M."/>
            <person name="Oren A."/>
            <person name="Chaudhuri R.R."/>
            <person name="La Ragione R."/>
            <person name="Hildebrand F."/>
            <person name="Pallen M.J."/>
        </authorList>
    </citation>
    <scope>NUCLEOTIDE SEQUENCE</scope>
    <source>
        <strain evidence="2">ChiSjej3B21-11622</strain>
    </source>
</reference>
<accession>A0A9D0ZYL7</accession>
<keyword evidence="1" id="KW-0812">Transmembrane</keyword>
<feature type="transmembrane region" description="Helical" evidence="1">
    <location>
        <begin position="12"/>
        <end position="32"/>
    </location>
</feature>
<feature type="transmembrane region" description="Helical" evidence="1">
    <location>
        <begin position="141"/>
        <end position="164"/>
    </location>
</feature>
<dbReference type="Proteomes" id="UP000886886">
    <property type="component" value="Unassembled WGS sequence"/>
</dbReference>
<protein>
    <submittedName>
        <fullName evidence="2">Uncharacterized protein</fullName>
    </submittedName>
</protein>
<evidence type="ECO:0000256" key="1">
    <source>
        <dbReference type="SAM" id="Phobius"/>
    </source>
</evidence>
<sequence length="171" mass="18567">MFGIHTGNDGAQFGSVLGAGILQIAVSGNYLWQRLFADSVMGSEQAYAAGLMLPGTGRQLDILQLPDGYREYFPAFIKGNFGSIIFLAIGILQILLIFGFIRRAKRNPSMKSRFYVLVGIFGFRFAYGILMNFGLLPVTSIVLPCVFADAGYAMFDGLLLAVCLKGDGTRS</sequence>
<dbReference type="AlphaFoldDB" id="A0A9D0ZYL7"/>
<keyword evidence="1" id="KW-0472">Membrane</keyword>
<feature type="transmembrane region" description="Helical" evidence="1">
    <location>
        <begin position="114"/>
        <end position="135"/>
    </location>
</feature>
<name>A0A9D0ZYL7_9FIRM</name>
<dbReference type="EMBL" id="DVFT01000227">
    <property type="protein sequence ID" value="HIQ97988.1"/>
    <property type="molecule type" value="Genomic_DNA"/>
</dbReference>
<reference evidence="2" key="1">
    <citation type="submission" date="2020-10" db="EMBL/GenBank/DDBJ databases">
        <authorList>
            <person name="Gilroy R."/>
        </authorList>
    </citation>
    <scope>NUCLEOTIDE SEQUENCE</scope>
    <source>
        <strain evidence="2">ChiSjej3B21-11622</strain>
    </source>
</reference>
<feature type="transmembrane region" description="Helical" evidence="1">
    <location>
        <begin position="81"/>
        <end position="102"/>
    </location>
</feature>
<evidence type="ECO:0000313" key="3">
    <source>
        <dbReference type="Proteomes" id="UP000886886"/>
    </source>
</evidence>
<evidence type="ECO:0000313" key="2">
    <source>
        <dbReference type="EMBL" id="HIQ97988.1"/>
    </source>
</evidence>
<gene>
    <name evidence="2" type="ORF">IAB26_15670</name>
</gene>